<dbReference type="AlphaFoldDB" id="A0AAN8TT29"/>
<keyword evidence="2" id="KW-1185">Reference proteome</keyword>
<accession>A0AAN8TT29</accession>
<organism evidence="1 2">
    <name type="scientific">Solanum bulbocastanum</name>
    <name type="common">Wild potato</name>
    <dbReference type="NCBI Taxonomy" id="147425"/>
    <lineage>
        <taxon>Eukaryota</taxon>
        <taxon>Viridiplantae</taxon>
        <taxon>Streptophyta</taxon>
        <taxon>Embryophyta</taxon>
        <taxon>Tracheophyta</taxon>
        <taxon>Spermatophyta</taxon>
        <taxon>Magnoliopsida</taxon>
        <taxon>eudicotyledons</taxon>
        <taxon>Gunneridae</taxon>
        <taxon>Pentapetalae</taxon>
        <taxon>asterids</taxon>
        <taxon>lamiids</taxon>
        <taxon>Solanales</taxon>
        <taxon>Solanaceae</taxon>
        <taxon>Solanoideae</taxon>
        <taxon>Solaneae</taxon>
        <taxon>Solanum</taxon>
    </lineage>
</organism>
<evidence type="ECO:0000313" key="1">
    <source>
        <dbReference type="EMBL" id="KAK6794118.1"/>
    </source>
</evidence>
<comment type="caution">
    <text evidence="1">The sequence shown here is derived from an EMBL/GenBank/DDBJ whole genome shotgun (WGS) entry which is preliminary data.</text>
</comment>
<evidence type="ECO:0000313" key="2">
    <source>
        <dbReference type="Proteomes" id="UP001371456"/>
    </source>
</evidence>
<sequence>MDGTGTELPLLCITPLGGRPLAGEHDCRLTLPFEAGSTDEDLTLAAPGLPLVAEIGLSGSDVLKLGGASRENPGISEGFHGLGFTVGELAREAAGFRDAVVADLVPEGEDTGLTGGTVVFVVLDTEVARRVGVDALDVDFDPVPKALLVGVEDRALDLAVGVEDLGGTVGFAEGMVGREVGVADLDDLDAGVVDIDLEVAVDAIALVAAADVDLDAEVEVDLDELNVGLPVGVEGLDPPEEDGLRRLELEVFNPGEEVSCLDAKLLLEVASGREFVNCIKGSKLQIKIHGSQENNSKL</sequence>
<protein>
    <submittedName>
        <fullName evidence="1">Uncharacterized protein</fullName>
    </submittedName>
</protein>
<reference evidence="1 2" key="1">
    <citation type="submission" date="2024-02" db="EMBL/GenBank/DDBJ databases">
        <title>de novo genome assembly of Solanum bulbocastanum strain 11H21.</title>
        <authorList>
            <person name="Hosaka A.J."/>
        </authorList>
    </citation>
    <scope>NUCLEOTIDE SEQUENCE [LARGE SCALE GENOMIC DNA]</scope>
    <source>
        <tissue evidence="1">Young leaves</tissue>
    </source>
</reference>
<dbReference type="Proteomes" id="UP001371456">
    <property type="component" value="Unassembled WGS sequence"/>
</dbReference>
<gene>
    <name evidence="1" type="ORF">RDI58_007571</name>
</gene>
<proteinExistence type="predicted"/>
<dbReference type="EMBL" id="JBANQN010000003">
    <property type="protein sequence ID" value="KAK6794118.1"/>
    <property type="molecule type" value="Genomic_DNA"/>
</dbReference>
<name>A0AAN8TT29_SOLBU</name>